<feature type="non-terminal residue" evidence="13">
    <location>
        <position position="1"/>
    </location>
</feature>
<protein>
    <recommendedName>
        <fullName evidence="5">Hydroxyacid-oxoacid transhydrogenase, mitochondrial</fullName>
        <ecNumber evidence="4">1.1.99.24</ecNumber>
    </recommendedName>
    <alternativeName>
        <fullName evidence="9">Alcohol dehydrogenase iron-containing protein 1</fullName>
    </alternativeName>
</protein>
<accession>A0A8J6H4Q0</accession>
<evidence type="ECO:0000256" key="10">
    <source>
        <dbReference type="ARBA" id="ARBA00049496"/>
    </source>
</evidence>
<gene>
    <name evidence="13" type="ORF">LTLLF_100775</name>
</gene>
<dbReference type="Pfam" id="PF25137">
    <property type="entry name" value="ADH_Fe_C"/>
    <property type="match status" value="1"/>
</dbReference>
<evidence type="ECO:0000256" key="8">
    <source>
        <dbReference type="ARBA" id="ARBA00023128"/>
    </source>
</evidence>
<dbReference type="GO" id="GO:0047988">
    <property type="term" value="F:hydroxyacid-oxoacid transhydrogenase activity"/>
    <property type="evidence" value="ECO:0007669"/>
    <property type="project" value="UniProtKB-EC"/>
</dbReference>
<dbReference type="PANTHER" id="PTHR11496:SF83">
    <property type="entry name" value="HYDROXYACID-OXOACID TRANSHYDROGENASE, MITOCHONDRIAL"/>
    <property type="match status" value="1"/>
</dbReference>
<comment type="catalytic activity">
    <reaction evidence="1">
        <text>(S)-3-hydroxybutanoate + 2-oxoglutarate = (R)-2-hydroxyglutarate + acetoacetate</text>
        <dbReference type="Rhea" id="RHEA:23048"/>
        <dbReference type="ChEBI" id="CHEBI:11047"/>
        <dbReference type="ChEBI" id="CHEBI:13705"/>
        <dbReference type="ChEBI" id="CHEBI:15801"/>
        <dbReference type="ChEBI" id="CHEBI:16810"/>
        <dbReference type="EC" id="1.1.99.24"/>
    </reaction>
</comment>
<dbReference type="InterPro" id="IPR001670">
    <property type="entry name" value="ADH_Fe/GldA"/>
</dbReference>
<evidence type="ECO:0000256" key="2">
    <source>
        <dbReference type="ARBA" id="ARBA00004173"/>
    </source>
</evidence>
<dbReference type="Gene3D" id="1.20.1090.10">
    <property type="entry name" value="Dehydroquinate synthase-like - alpha domain"/>
    <property type="match status" value="1"/>
</dbReference>
<evidence type="ECO:0000256" key="7">
    <source>
        <dbReference type="ARBA" id="ARBA00023002"/>
    </source>
</evidence>
<dbReference type="PANTHER" id="PTHR11496">
    <property type="entry name" value="ALCOHOL DEHYDROGENASE"/>
    <property type="match status" value="1"/>
</dbReference>
<keyword evidence="6" id="KW-0809">Transit peptide</keyword>
<feature type="domain" description="Fe-containing alcohol dehydrogenase-like C-terminal" evidence="12">
    <location>
        <begin position="208"/>
        <end position="398"/>
    </location>
</feature>
<comment type="similarity">
    <text evidence="3">Belongs to the iron-containing alcohol dehydrogenase family. Hydroxyacid-oxoacid transhydrogenase subfamily.</text>
</comment>
<dbReference type="CDD" id="cd08190">
    <property type="entry name" value="HOT"/>
    <property type="match status" value="1"/>
</dbReference>
<comment type="caution">
    <text evidence="13">The sequence shown here is derived from an EMBL/GenBank/DDBJ whole genome shotgun (WGS) entry which is preliminary data.</text>
</comment>
<dbReference type="GO" id="GO:0005739">
    <property type="term" value="C:mitochondrion"/>
    <property type="evidence" value="ECO:0007669"/>
    <property type="project" value="UniProtKB-SubCell"/>
</dbReference>
<name>A0A8J6H4Q0_MICOH</name>
<evidence type="ECO:0000313" key="13">
    <source>
        <dbReference type="EMBL" id="KAH0521718.1"/>
    </source>
</evidence>
<dbReference type="GO" id="GO:0046872">
    <property type="term" value="F:metal ion binding"/>
    <property type="evidence" value="ECO:0007669"/>
    <property type="project" value="InterPro"/>
</dbReference>
<dbReference type="InterPro" id="IPR042157">
    <property type="entry name" value="HOT"/>
</dbReference>
<dbReference type="EMBL" id="JAATJU010000001">
    <property type="protein sequence ID" value="KAH0521718.1"/>
    <property type="molecule type" value="Genomic_DNA"/>
</dbReference>
<reference evidence="13" key="1">
    <citation type="submission" date="2020-03" db="EMBL/GenBank/DDBJ databases">
        <title>Studies in the Genomics of Life Span.</title>
        <authorList>
            <person name="Glass D."/>
        </authorList>
    </citation>
    <scope>NUCLEOTIDE SEQUENCE</scope>
    <source>
        <strain evidence="13">LTLLF</strain>
        <tissue evidence="13">Muscle</tissue>
    </source>
</reference>
<dbReference type="Proteomes" id="UP000710432">
    <property type="component" value="Unassembled WGS sequence"/>
</dbReference>
<comment type="catalytic activity">
    <reaction evidence="10">
        <text>4-hydroxybutanoate + 2-oxoglutarate = (R)-2-hydroxyglutarate + succinate semialdehyde</text>
        <dbReference type="Rhea" id="RHEA:24734"/>
        <dbReference type="ChEBI" id="CHEBI:15801"/>
        <dbReference type="ChEBI" id="CHEBI:16724"/>
        <dbReference type="ChEBI" id="CHEBI:16810"/>
        <dbReference type="ChEBI" id="CHEBI:57706"/>
        <dbReference type="EC" id="1.1.99.24"/>
    </reaction>
</comment>
<dbReference type="Pfam" id="PF00465">
    <property type="entry name" value="Fe-ADH"/>
    <property type="match status" value="1"/>
</dbReference>
<comment type="subcellular location">
    <subcellularLocation>
        <location evidence="2">Mitochondrion</location>
    </subcellularLocation>
</comment>
<feature type="domain" description="Alcohol dehydrogenase iron-type/glycerol dehydrogenase GldA" evidence="11">
    <location>
        <begin position="22"/>
        <end position="143"/>
    </location>
</feature>
<evidence type="ECO:0000256" key="6">
    <source>
        <dbReference type="ARBA" id="ARBA00022946"/>
    </source>
</evidence>
<evidence type="ECO:0000313" key="14">
    <source>
        <dbReference type="Proteomes" id="UP000710432"/>
    </source>
</evidence>
<evidence type="ECO:0000256" key="5">
    <source>
        <dbReference type="ARBA" id="ARBA00021046"/>
    </source>
</evidence>
<evidence type="ECO:0000256" key="4">
    <source>
        <dbReference type="ARBA" id="ARBA00013182"/>
    </source>
</evidence>
<proteinExistence type="inferred from homology"/>
<dbReference type="Gene3D" id="3.40.50.1970">
    <property type="match status" value="1"/>
</dbReference>
<keyword evidence="8" id="KW-0496">Mitochondrion</keyword>
<organism evidence="13 14">
    <name type="scientific">Microtus ochrogaster</name>
    <name type="common">Prairie vole</name>
    <dbReference type="NCBI Taxonomy" id="79684"/>
    <lineage>
        <taxon>Eukaryota</taxon>
        <taxon>Metazoa</taxon>
        <taxon>Chordata</taxon>
        <taxon>Craniata</taxon>
        <taxon>Vertebrata</taxon>
        <taxon>Euteleostomi</taxon>
        <taxon>Mammalia</taxon>
        <taxon>Eutheria</taxon>
        <taxon>Euarchontoglires</taxon>
        <taxon>Glires</taxon>
        <taxon>Rodentia</taxon>
        <taxon>Myomorpha</taxon>
        <taxon>Muroidea</taxon>
        <taxon>Cricetidae</taxon>
        <taxon>Arvicolinae</taxon>
        <taxon>Microtus</taxon>
    </lineage>
</organism>
<evidence type="ECO:0000256" key="9">
    <source>
        <dbReference type="ARBA" id="ARBA00032098"/>
    </source>
</evidence>
<dbReference type="AlphaFoldDB" id="A0A8J6H4Q0"/>
<dbReference type="EC" id="1.1.99.24" evidence="4"/>
<evidence type="ECO:0000256" key="3">
    <source>
        <dbReference type="ARBA" id="ARBA00010005"/>
    </source>
</evidence>
<evidence type="ECO:0000259" key="11">
    <source>
        <dbReference type="Pfam" id="PF00465"/>
    </source>
</evidence>
<dbReference type="InterPro" id="IPR056798">
    <property type="entry name" value="ADH_Fe_C"/>
</dbReference>
<evidence type="ECO:0000256" key="1">
    <source>
        <dbReference type="ARBA" id="ARBA00000813"/>
    </source>
</evidence>
<dbReference type="FunFam" id="1.20.1090.10:FF:000003">
    <property type="entry name" value="Probable hydroxyacid-oxoacid transhydrogenase, mitochondrial"/>
    <property type="match status" value="1"/>
</dbReference>
<evidence type="ECO:0000259" key="12">
    <source>
        <dbReference type="Pfam" id="PF25137"/>
    </source>
</evidence>
<dbReference type="GO" id="GO:0004022">
    <property type="term" value="F:alcohol dehydrogenase (NAD+) activity"/>
    <property type="evidence" value="ECO:0007669"/>
    <property type="project" value="InterPro"/>
</dbReference>
<sequence length="401" mass="43284">SFQMAVSNIRYGAGVTKEVGMASICDDLQNMGAKKVCLMTDRNLAQLTPVQTVLDSLVRSNISFQVYDGVRVEPTDGSFMDAIEFAKKGAFDAYVAVGGGSTMDTCKAANLYASSPRSEFLDYVNAPIGKGKPVTVPLKPLIAGIASRAIKPTLGLVDPLHTLHMPCQVVANSGFDVLCHALESYTAIPYNMRSPCPSNPIQRPAYQGSNPISDIWAVHALRIVAKYLKRAVRNPEDLEARSSMHLASAFAGIGFGNAGVHLCHGMSYPISGLVKTYKAKEYNVDHPLVPHGLSVVLTSPAVFTFTAQMFPERHLETAEILGADTRTARTQDAGPVLADTLRQFLFDLNVDDGLSALGYSKDDIPSLVKGTLPQERVTKLAPRAQSEEDLSALFEASMKLY</sequence>
<dbReference type="InterPro" id="IPR039697">
    <property type="entry name" value="Alcohol_dehydrogenase_Fe"/>
</dbReference>
<keyword evidence="7" id="KW-0560">Oxidoreductase</keyword>
<dbReference type="SUPFAM" id="SSF56796">
    <property type="entry name" value="Dehydroquinate synthase-like"/>
    <property type="match status" value="1"/>
</dbReference>